<proteinExistence type="predicted"/>
<sequence length="70" mass="7815">MKQITLPKGIDVGKDLGTLGIKIWGIPENAWTFVTERSLHGRGGILNSHRASSPLVKFVEEKERWEALTT</sequence>
<evidence type="ECO:0000313" key="1">
    <source>
        <dbReference type="EMBL" id="GFY35911.1"/>
    </source>
</evidence>
<dbReference type="EMBL" id="BMAU01021435">
    <property type="protein sequence ID" value="GFY35911.1"/>
    <property type="molecule type" value="Genomic_DNA"/>
</dbReference>
<organism evidence="1 2">
    <name type="scientific">Trichonephila clavipes</name>
    <name type="common">Golden silk orbweaver</name>
    <name type="synonym">Nephila clavipes</name>
    <dbReference type="NCBI Taxonomy" id="2585209"/>
    <lineage>
        <taxon>Eukaryota</taxon>
        <taxon>Metazoa</taxon>
        <taxon>Ecdysozoa</taxon>
        <taxon>Arthropoda</taxon>
        <taxon>Chelicerata</taxon>
        <taxon>Arachnida</taxon>
        <taxon>Araneae</taxon>
        <taxon>Araneomorphae</taxon>
        <taxon>Entelegynae</taxon>
        <taxon>Araneoidea</taxon>
        <taxon>Nephilidae</taxon>
        <taxon>Trichonephila</taxon>
    </lineage>
</organism>
<evidence type="ECO:0000313" key="2">
    <source>
        <dbReference type="Proteomes" id="UP000887159"/>
    </source>
</evidence>
<reference evidence="1" key="1">
    <citation type="submission" date="2020-08" db="EMBL/GenBank/DDBJ databases">
        <title>Multicomponent nature underlies the extraordinary mechanical properties of spider dragline silk.</title>
        <authorList>
            <person name="Kono N."/>
            <person name="Nakamura H."/>
            <person name="Mori M."/>
            <person name="Yoshida Y."/>
            <person name="Ohtoshi R."/>
            <person name="Malay A.D."/>
            <person name="Moran D.A.P."/>
            <person name="Tomita M."/>
            <person name="Numata K."/>
            <person name="Arakawa K."/>
        </authorList>
    </citation>
    <scope>NUCLEOTIDE SEQUENCE</scope>
</reference>
<comment type="caution">
    <text evidence="1">The sequence shown here is derived from an EMBL/GenBank/DDBJ whole genome shotgun (WGS) entry which is preliminary data.</text>
</comment>
<accession>A0A8X7BL31</accession>
<name>A0A8X7BL31_TRICX</name>
<gene>
    <name evidence="1" type="ORF">TNCV_4842831</name>
</gene>
<dbReference type="Proteomes" id="UP000887159">
    <property type="component" value="Unassembled WGS sequence"/>
</dbReference>
<keyword evidence="2" id="KW-1185">Reference proteome</keyword>
<protein>
    <submittedName>
        <fullName evidence="1">Uncharacterized protein</fullName>
    </submittedName>
</protein>
<dbReference type="AlphaFoldDB" id="A0A8X7BL31"/>